<dbReference type="AlphaFoldDB" id="A0A5D4XQC9"/>
<protein>
    <recommendedName>
        <fullName evidence="4">YD repeat-containing protein</fullName>
    </recommendedName>
</protein>
<comment type="caution">
    <text evidence="2">The sequence shown here is derived from an EMBL/GenBank/DDBJ whole genome shotgun (WGS) entry which is preliminary data.</text>
</comment>
<evidence type="ECO:0000313" key="2">
    <source>
        <dbReference type="EMBL" id="TYT26163.1"/>
    </source>
</evidence>
<keyword evidence="3" id="KW-1185">Reference proteome</keyword>
<evidence type="ECO:0000313" key="3">
    <source>
        <dbReference type="Proteomes" id="UP000324973"/>
    </source>
</evidence>
<gene>
    <name evidence="2" type="ORF">FZO89_07760</name>
</gene>
<feature type="signal peptide" evidence="1">
    <location>
        <begin position="1"/>
        <end position="36"/>
    </location>
</feature>
<accession>A0A5D4XQC9</accession>
<evidence type="ECO:0000256" key="1">
    <source>
        <dbReference type="SAM" id="SignalP"/>
    </source>
</evidence>
<organism evidence="2 3">
    <name type="scientific">Luteimonas viscosa</name>
    <dbReference type="NCBI Taxonomy" id="1132694"/>
    <lineage>
        <taxon>Bacteria</taxon>
        <taxon>Pseudomonadati</taxon>
        <taxon>Pseudomonadota</taxon>
        <taxon>Gammaproteobacteria</taxon>
        <taxon>Lysobacterales</taxon>
        <taxon>Lysobacteraceae</taxon>
        <taxon>Luteimonas</taxon>
    </lineage>
</organism>
<dbReference type="EMBL" id="VTFT01000001">
    <property type="protein sequence ID" value="TYT26163.1"/>
    <property type="molecule type" value="Genomic_DNA"/>
</dbReference>
<reference evidence="2 3" key="1">
    <citation type="submission" date="2019-08" db="EMBL/GenBank/DDBJ databases">
        <title>Luteimonas viscosus sp. nov., isolated from soil of a sunflower field.</title>
        <authorList>
            <person name="Jianli Z."/>
            <person name="Ying Z."/>
        </authorList>
    </citation>
    <scope>NUCLEOTIDE SEQUENCE [LARGE SCALE GENOMIC DNA]</scope>
    <source>
        <strain evidence="2 3">XBU10</strain>
    </source>
</reference>
<feature type="chain" id="PRO_5022891213" description="YD repeat-containing protein" evidence="1">
    <location>
        <begin position="37"/>
        <end position="639"/>
    </location>
</feature>
<dbReference type="Proteomes" id="UP000324973">
    <property type="component" value="Unassembled WGS sequence"/>
</dbReference>
<sequence length="639" mass="69589">MNTASRQPGTGWAAHLRHSGFCIAALALLVSAPSLAQQPAYGVDLRKDSLLKRQERNRTIPSNEFGDQHGLESGSLTFNVVDVDIPGNSKLSVEFRRILVATDPVKQFNSFSYGYPQTRLGDWAIGLPKIEATYSATAGWITSDTAQPTKNCSITQAWLMEPPPGEPYPDAFRAHMFWNPPTVHYPDGSSGLLVYNSAGMPLPSSGGPYRWVTTSHDAASCITTLKNRNTSAPAGSPERIFGQGEGYLVVRPDGTKYWFDWMALESSLPVSNSALNYCAIGPFGCEIQLMEVSMQLATLALYPTRIEDRFGNWVTYTYSNKTNELVKLDRIESNDGRLITLGYSNGYLSSVNANGRAWSYTYNSANVTANLISGQPLAEVRNPDGTNWRYWGTSHPPPPNSIQRPCENLAWTQTVNPDATTVADTDFGGYTVDSPSGARAVFRVDQVILGRSAVTDGCYAPGAVMPGSNPTTVPRRFLGGYRRVLTGKKVTGPALTPMIWKYSYQSNIGFAPMANGTTRTKVLGPDGALDTYTFGNTYTLDEGLLLAHTRAASPQAQPLQSETHTYATGTAISGFPKLIGFHPDARDRVAATFLRPKLSTTKVLQATRFRWAVDTTCSGRCLDTLGRPTRVTRSSAPNP</sequence>
<evidence type="ECO:0008006" key="4">
    <source>
        <dbReference type="Google" id="ProtNLM"/>
    </source>
</evidence>
<name>A0A5D4XQC9_9GAMM</name>
<dbReference type="OrthoDB" id="6904246at2"/>
<proteinExistence type="predicted"/>
<keyword evidence="1" id="KW-0732">Signal</keyword>